<keyword evidence="2" id="KW-1185">Reference proteome</keyword>
<dbReference type="InterPro" id="IPR025850">
    <property type="entry name" value="SUKH-3"/>
</dbReference>
<gene>
    <name evidence="1" type="ORF">FRZ00_34310</name>
</gene>
<comment type="caution">
    <text evidence="1">The sequence shown here is derived from an EMBL/GenBank/DDBJ whole genome shotgun (WGS) entry which is preliminary data.</text>
</comment>
<evidence type="ECO:0008006" key="3">
    <source>
        <dbReference type="Google" id="ProtNLM"/>
    </source>
</evidence>
<dbReference type="Proteomes" id="UP000327000">
    <property type="component" value="Unassembled WGS sequence"/>
</dbReference>
<dbReference type="Pfam" id="PF14433">
    <property type="entry name" value="SUKH-3"/>
    <property type="match status" value="1"/>
</dbReference>
<organism evidence="1 2">
    <name type="scientific">Streptomyces mobaraensis</name>
    <name type="common">Streptoverticillium mobaraense</name>
    <dbReference type="NCBI Taxonomy" id="35621"/>
    <lineage>
        <taxon>Bacteria</taxon>
        <taxon>Bacillati</taxon>
        <taxon>Actinomycetota</taxon>
        <taxon>Actinomycetes</taxon>
        <taxon>Kitasatosporales</taxon>
        <taxon>Streptomycetaceae</taxon>
        <taxon>Streptomyces</taxon>
    </lineage>
</organism>
<dbReference type="OrthoDB" id="4556695at2"/>
<dbReference type="AlphaFoldDB" id="A0A5N5VX06"/>
<dbReference type="EMBL" id="VOKX01000142">
    <property type="protein sequence ID" value="KAB7832889.1"/>
    <property type="molecule type" value="Genomic_DNA"/>
</dbReference>
<evidence type="ECO:0000313" key="2">
    <source>
        <dbReference type="Proteomes" id="UP000327000"/>
    </source>
</evidence>
<proteinExistence type="predicted"/>
<accession>A0A5N5VX06</accession>
<name>A0A5N5VX06_STRMB</name>
<sequence>MPKSVVEEWLRSHGWSPERDIGDQADRLITERVEDSTRQGHPLRPSEASVRFLHSFGGLDLAYPETPEIRWIVDPTVGYEGDAAEFAEFSEDLGRPLFPVGGETSEAGFLLMDDLGRCFYQHWSGRYYVGEDAWGAFAKRLRGTLMQDAEDFYV</sequence>
<protein>
    <recommendedName>
        <fullName evidence="3">SUKH-3 domain containing protein</fullName>
    </recommendedName>
</protein>
<reference evidence="1 2" key="1">
    <citation type="journal article" date="2019" name="Microb. Cell Fact.">
        <title>Exploring novel herbicidin analogues by transcriptional regulator overexpression and MS/MS molecular networking.</title>
        <authorList>
            <person name="Shi Y."/>
            <person name="Gu R."/>
            <person name="Li Y."/>
            <person name="Wang X."/>
            <person name="Ren W."/>
            <person name="Li X."/>
            <person name="Wang L."/>
            <person name="Xie Y."/>
            <person name="Hong B."/>
        </authorList>
    </citation>
    <scope>NUCLEOTIDE SEQUENCE [LARGE SCALE GENOMIC DNA]</scope>
    <source>
        <strain evidence="1 2">US-43</strain>
    </source>
</reference>
<evidence type="ECO:0000313" key="1">
    <source>
        <dbReference type="EMBL" id="KAB7832889.1"/>
    </source>
</evidence>